<dbReference type="RefSeq" id="XP_041632791.2">
    <property type="nucleotide sequence ID" value="XM_041776857.2"/>
</dbReference>
<reference evidence="14 15" key="1">
    <citation type="submission" date="2025-05" db="UniProtKB">
        <authorList>
            <consortium name="RefSeq"/>
        </authorList>
    </citation>
    <scope>NUCLEOTIDE SEQUENCE [LARGE SCALE GENOMIC DNA]</scope>
    <source>
        <strain evidence="14 15">14028-0561.14</strain>
        <tissue evidence="15 16">Whole fly</tissue>
    </source>
</reference>
<gene>
    <name evidence="15 16" type="primary">ppk29</name>
</gene>
<feature type="transmembrane region" description="Helical" evidence="13">
    <location>
        <begin position="37"/>
        <end position="57"/>
    </location>
</feature>
<evidence type="ECO:0000256" key="8">
    <source>
        <dbReference type="ARBA" id="ARBA00023065"/>
    </source>
</evidence>
<evidence type="ECO:0000256" key="13">
    <source>
        <dbReference type="SAM" id="Phobius"/>
    </source>
</evidence>
<dbReference type="GeneID" id="108071986"/>
<evidence type="ECO:0000313" key="15">
    <source>
        <dbReference type="RefSeq" id="XP_041632791.2"/>
    </source>
</evidence>
<comment type="subcellular location">
    <subcellularLocation>
        <location evidence="1">Membrane</location>
        <topology evidence="1">Multi-pass membrane protein</topology>
    </subcellularLocation>
</comment>
<dbReference type="Gene3D" id="1.10.287.770">
    <property type="entry name" value="YojJ-like"/>
    <property type="match status" value="1"/>
</dbReference>
<evidence type="ECO:0000313" key="16">
    <source>
        <dbReference type="RefSeq" id="XP_070140087.1"/>
    </source>
</evidence>
<dbReference type="RefSeq" id="XP_070140087.1">
    <property type="nucleotide sequence ID" value="XM_070283986.1"/>
</dbReference>
<dbReference type="InterPro" id="IPR001873">
    <property type="entry name" value="ENaC"/>
</dbReference>
<keyword evidence="5 12" id="KW-0812">Transmembrane</keyword>
<keyword evidence="3 12" id="KW-0813">Transport</keyword>
<accession>A0ABM3C7L1</accession>
<keyword evidence="9 13" id="KW-0472">Membrane</keyword>
<keyword evidence="6 13" id="KW-1133">Transmembrane helix</keyword>
<dbReference type="PANTHER" id="PTHR11690">
    <property type="entry name" value="AMILORIDE-SENSITIVE SODIUM CHANNEL-RELATED"/>
    <property type="match status" value="1"/>
</dbReference>
<evidence type="ECO:0000256" key="10">
    <source>
        <dbReference type="ARBA" id="ARBA00023201"/>
    </source>
</evidence>
<proteinExistence type="inferred from homology"/>
<name>A0ABM3C7L1_DROKI</name>
<protein>
    <submittedName>
        <fullName evidence="15 16">Sodium channel protein Nach isoform X1</fullName>
    </submittedName>
</protein>
<evidence type="ECO:0000256" key="3">
    <source>
        <dbReference type="ARBA" id="ARBA00022448"/>
    </source>
</evidence>
<evidence type="ECO:0000256" key="6">
    <source>
        <dbReference type="ARBA" id="ARBA00022989"/>
    </source>
</evidence>
<dbReference type="Pfam" id="PF00858">
    <property type="entry name" value="ASC"/>
    <property type="match status" value="1"/>
</dbReference>
<evidence type="ECO:0000256" key="5">
    <source>
        <dbReference type="ARBA" id="ARBA00022692"/>
    </source>
</evidence>
<keyword evidence="10 12" id="KW-0739">Sodium transport</keyword>
<dbReference type="PANTHER" id="PTHR11690:SF175">
    <property type="entry name" value="PICKPOCKET 13-RELATED"/>
    <property type="match status" value="1"/>
</dbReference>
<keyword evidence="14" id="KW-1185">Reference proteome</keyword>
<evidence type="ECO:0000256" key="4">
    <source>
        <dbReference type="ARBA" id="ARBA00022461"/>
    </source>
</evidence>
<evidence type="ECO:0000313" key="14">
    <source>
        <dbReference type="Proteomes" id="UP001652661"/>
    </source>
</evidence>
<organism evidence="14 15">
    <name type="scientific">Drosophila kikkawai</name>
    <name type="common">Fruit fly</name>
    <dbReference type="NCBI Taxonomy" id="30033"/>
    <lineage>
        <taxon>Eukaryota</taxon>
        <taxon>Metazoa</taxon>
        <taxon>Ecdysozoa</taxon>
        <taxon>Arthropoda</taxon>
        <taxon>Hexapoda</taxon>
        <taxon>Insecta</taxon>
        <taxon>Pterygota</taxon>
        <taxon>Neoptera</taxon>
        <taxon>Endopterygota</taxon>
        <taxon>Diptera</taxon>
        <taxon>Brachycera</taxon>
        <taxon>Muscomorpha</taxon>
        <taxon>Ephydroidea</taxon>
        <taxon>Drosophilidae</taxon>
        <taxon>Drosophila</taxon>
        <taxon>Sophophora</taxon>
    </lineage>
</organism>
<evidence type="ECO:0000256" key="12">
    <source>
        <dbReference type="RuleBase" id="RU000679"/>
    </source>
</evidence>
<dbReference type="GO" id="GO:0034220">
    <property type="term" value="P:monoatomic ion transmembrane transport"/>
    <property type="evidence" value="ECO:0007669"/>
    <property type="project" value="UniProtKB-KW"/>
</dbReference>
<evidence type="ECO:0000256" key="1">
    <source>
        <dbReference type="ARBA" id="ARBA00004141"/>
    </source>
</evidence>
<dbReference type="Proteomes" id="UP001652661">
    <property type="component" value="Chromosome 2R"/>
</dbReference>
<evidence type="ECO:0000256" key="9">
    <source>
        <dbReference type="ARBA" id="ARBA00023136"/>
    </source>
</evidence>
<comment type="similarity">
    <text evidence="2 12">Belongs to the amiloride-sensitive sodium channel (TC 1.A.6) family.</text>
</comment>
<evidence type="ECO:0000256" key="7">
    <source>
        <dbReference type="ARBA" id="ARBA00023053"/>
    </source>
</evidence>
<evidence type="ECO:0000256" key="11">
    <source>
        <dbReference type="ARBA" id="ARBA00023303"/>
    </source>
</evidence>
<evidence type="ECO:0000256" key="2">
    <source>
        <dbReference type="ARBA" id="ARBA00007193"/>
    </source>
</evidence>
<feature type="transmembrane region" description="Helical" evidence="13">
    <location>
        <begin position="405"/>
        <end position="432"/>
    </location>
</feature>
<keyword evidence="7" id="KW-0915">Sodium</keyword>
<keyword evidence="4 12" id="KW-0894">Sodium channel</keyword>
<keyword evidence="8 12" id="KW-0406">Ion transport</keyword>
<keyword evidence="11 12" id="KW-0407">Ion channel</keyword>
<sequence>MYSCIALLIKAKVRKMSLNAVRVLSGLVKFLFKKKRIYWIFVLFISGWSTVSIFILMKNRFETDSTSIGVTTAYSRWTNTFPSIGICLSKNRITDDFTNAVKKRFPGEKPSYTYIRTLYDYLFINPNNLYLKGEYCKNYNSTCGVDILAMRRELFAMVCTEFFEEIYFSEKLLPDCEQIFKFHELEVGYCFLANNLLDYKNINEMPLRYSSLDKYRNLRLILRSGLVYRYDLYINSPEDLPYFNAVSYTITGEPTVHSFNAEEIYNNEDVIYEPVSQRMCKFPSETTTPGMSYSFSICMSNTRSKIEMEICNCTLFSHFDRSSKNYCGVDQIACLDAGNLAGKVKDYVGFNMACLPSCMEQQITFVGSREKTYNISESSNFVEIEIASPPTARYYRTVTQTKLDLIVAIGSVIGLFFGASILNLLEIISFIFKQFKKMFC</sequence>